<comment type="similarity">
    <text evidence="2">Belongs to the peptidase S54 family.</text>
</comment>
<evidence type="ECO:0000256" key="6">
    <source>
        <dbReference type="ARBA" id="ARBA00023136"/>
    </source>
</evidence>
<dbReference type="AlphaFoldDB" id="A0A1W6N1P7"/>
<protein>
    <recommendedName>
        <fullName evidence="8">Peptidase S54 rhomboid domain-containing protein</fullName>
    </recommendedName>
</protein>
<dbReference type="InterPro" id="IPR035952">
    <property type="entry name" value="Rhomboid-like_sf"/>
</dbReference>
<evidence type="ECO:0000256" key="4">
    <source>
        <dbReference type="ARBA" id="ARBA00022801"/>
    </source>
</evidence>
<dbReference type="STRING" id="655015.B1812_18730"/>
<feature type="transmembrane region" description="Helical" evidence="7">
    <location>
        <begin position="146"/>
        <end position="166"/>
    </location>
</feature>
<dbReference type="InterPro" id="IPR050925">
    <property type="entry name" value="Rhomboid_protease_S54"/>
</dbReference>
<dbReference type="Proteomes" id="UP000193978">
    <property type="component" value="Chromosome"/>
</dbReference>
<feature type="domain" description="Peptidase S54 rhomboid" evidence="8">
    <location>
        <begin position="84"/>
        <end position="242"/>
    </location>
</feature>
<keyword evidence="3 7" id="KW-0812">Transmembrane</keyword>
<dbReference type="Gene3D" id="1.20.1540.10">
    <property type="entry name" value="Rhomboid-like"/>
    <property type="match status" value="1"/>
</dbReference>
<evidence type="ECO:0000256" key="5">
    <source>
        <dbReference type="ARBA" id="ARBA00022989"/>
    </source>
</evidence>
<gene>
    <name evidence="9" type="ORF">B1812_18730</name>
</gene>
<comment type="subcellular location">
    <subcellularLocation>
        <location evidence="1">Membrane</location>
        <topology evidence="1">Multi-pass membrane protein</topology>
    </subcellularLocation>
</comment>
<dbReference type="Pfam" id="PF01694">
    <property type="entry name" value="Rhomboid"/>
    <property type="match status" value="1"/>
</dbReference>
<evidence type="ECO:0000313" key="9">
    <source>
        <dbReference type="EMBL" id="ARN83790.1"/>
    </source>
</evidence>
<evidence type="ECO:0000256" key="2">
    <source>
        <dbReference type="ARBA" id="ARBA00009045"/>
    </source>
</evidence>
<feature type="transmembrane region" description="Helical" evidence="7">
    <location>
        <begin position="224"/>
        <end position="243"/>
    </location>
</feature>
<keyword evidence="4" id="KW-0378">Hydrolase</keyword>
<organism evidence="9 10">
    <name type="scientific">Methylocystis bryophila</name>
    <dbReference type="NCBI Taxonomy" id="655015"/>
    <lineage>
        <taxon>Bacteria</taxon>
        <taxon>Pseudomonadati</taxon>
        <taxon>Pseudomonadota</taxon>
        <taxon>Alphaproteobacteria</taxon>
        <taxon>Hyphomicrobiales</taxon>
        <taxon>Methylocystaceae</taxon>
        <taxon>Methylocystis</taxon>
    </lineage>
</organism>
<evidence type="ECO:0000256" key="7">
    <source>
        <dbReference type="SAM" id="Phobius"/>
    </source>
</evidence>
<feature type="transmembrane region" description="Helical" evidence="7">
    <location>
        <begin position="121"/>
        <end position="140"/>
    </location>
</feature>
<keyword evidence="6 7" id="KW-0472">Membrane</keyword>
<dbReference type="SUPFAM" id="SSF144091">
    <property type="entry name" value="Rhomboid-like"/>
    <property type="match status" value="1"/>
</dbReference>
<keyword evidence="10" id="KW-1185">Reference proteome</keyword>
<keyword evidence="5 7" id="KW-1133">Transmembrane helix</keyword>
<feature type="transmembrane region" description="Helical" evidence="7">
    <location>
        <begin position="197"/>
        <end position="218"/>
    </location>
</feature>
<dbReference type="InterPro" id="IPR022764">
    <property type="entry name" value="Peptidase_S54_rhomboid_dom"/>
</dbReference>
<evidence type="ECO:0000313" key="10">
    <source>
        <dbReference type="Proteomes" id="UP000193978"/>
    </source>
</evidence>
<evidence type="ECO:0000256" key="1">
    <source>
        <dbReference type="ARBA" id="ARBA00004141"/>
    </source>
</evidence>
<feature type="transmembrane region" description="Helical" evidence="7">
    <location>
        <begin position="85"/>
        <end position="109"/>
    </location>
</feature>
<dbReference type="PANTHER" id="PTHR43731:SF14">
    <property type="entry name" value="PRESENILIN-ASSOCIATED RHOMBOID-LIKE PROTEIN, MITOCHONDRIAL"/>
    <property type="match status" value="1"/>
</dbReference>
<proteinExistence type="inferred from homology"/>
<feature type="transmembrane region" description="Helical" evidence="7">
    <location>
        <begin position="7"/>
        <end position="28"/>
    </location>
</feature>
<dbReference type="EMBL" id="CP019948">
    <property type="protein sequence ID" value="ARN83790.1"/>
    <property type="molecule type" value="Genomic_DNA"/>
</dbReference>
<sequence length="254" mass="26657">MVKREPIFNIPSVIVAIVAVIVAVQLAAELLPQPFGLWLFGEFAFIPARVSFLLAPAATLRDLADLDADELTGLFDRGPLVTSTMASYAFLHANWTHVGVNAVSLLAFGSPVAKRLGSRRFFLFFIATAVGGALAHLATHPFSLEAVVGASAGISGAIGAIARFAFAPGGALHEDWGRAGAGGDTQPLQGLLDNRRAAIFVATWLLANVLFGTLSTAPGGAGPIAWEAHLGGFLAGLMLYGWFEPRRRPASPSR</sequence>
<dbReference type="GO" id="GO:0016020">
    <property type="term" value="C:membrane"/>
    <property type="evidence" value="ECO:0007669"/>
    <property type="project" value="UniProtKB-SubCell"/>
</dbReference>
<name>A0A1W6N1P7_9HYPH</name>
<evidence type="ECO:0000256" key="3">
    <source>
        <dbReference type="ARBA" id="ARBA00022692"/>
    </source>
</evidence>
<dbReference type="PANTHER" id="PTHR43731">
    <property type="entry name" value="RHOMBOID PROTEASE"/>
    <property type="match status" value="1"/>
</dbReference>
<dbReference type="GO" id="GO:0004252">
    <property type="term" value="F:serine-type endopeptidase activity"/>
    <property type="evidence" value="ECO:0007669"/>
    <property type="project" value="InterPro"/>
</dbReference>
<dbReference type="KEGG" id="mbry:B1812_18730"/>
<evidence type="ECO:0000259" key="8">
    <source>
        <dbReference type="Pfam" id="PF01694"/>
    </source>
</evidence>
<accession>A0A1W6N1P7</accession>
<reference evidence="9 10" key="1">
    <citation type="submission" date="2017-02" db="EMBL/GenBank/DDBJ databases">
        <authorList>
            <person name="Peterson S.W."/>
        </authorList>
    </citation>
    <scope>NUCLEOTIDE SEQUENCE [LARGE SCALE GENOMIC DNA]</scope>
    <source>
        <strain evidence="9 10">S285</strain>
    </source>
</reference>